<keyword evidence="2" id="KW-1185">Reference proteome</keyword>
<name>A0ABS0E9N1_9GAMM</name>
<organism evidence="1 2">
    <name type="scientific">Rahnella laticis</name>
    <dbReference type="NCBI Taxonomy" id="2787622"/>
    <lineage>
        <taxon>Bacteria</taxon>
        <taxon>Pseudomonadati</taxon>
        <taxon>Pseudomonadota</taxon>
        <taxon>Gammaproteobacteria</taxon>
        <taxon>Enterobacterales</taxon>
        <taxon>Yersiniaceae</taxon>
        <taxon>Rahnella</taxon>
    </lineage>
</organism>
<gene>
    <name evidence="1" type="ORF">IV433_19945</name>
</gene>
<protein>
    <submittedName>
        <fullName evidence="1">Uncharacterized protein</fullName>
    </submittedName>
</protein>
<dbReference type="Proteomes" id="UP000636811">
    <property type="component" value="Unassembled WGS sequence"/>
</dbReference>
<sequence length="93" mass="10284">MNHTAKPRCGESAGKIEREVCEMHLAGACHGAMQEIRAELLTNLRRDIINIGRLNFVTGFANCRAANIFSLYSPNSFSVGALRAGIIIHYYCK</sequence>
<comment type="caution">
    <text evidence="1">The sequence shown here is derived from an EMBL/GenBank/DDBJ whole genome shotgun (WGS) entry which is preliminary data.</text>
</comment>
<accession>A0ABS0E9N1</accession>
<evidence type="ECO:0000313" key="2">
    <source>
        <dbReference type="Proteomes" id="UP000636811"/>
    </source>
</evidence>
<dbReference type="EMBL" id="JADOBI010000010">
    <property type="protein sequence ID" value="MBF7981687.1"/>
    <property type="molecule type" value="Genomic_DNA"/>
</dbReference>
<evidence type="ECO:0000313" key="1">
    <source>
        <dbReference type="EMBL" id="MBF7981687.1"/>
    </source>
</evidence>
<reference evidence="1 2" key="1">
    <citation type="submission" date="2020-11" db="EMBL/GenBank/DDBJ databases">
        <title>Taxonomic investigation of Rahnella strains.</title>
        <authorList>
            <person name="Lee S.D."/>
        </authorList>
    </citation>
    <scope>NUCLEOTIDE SEQUENCE [LARGE SCALE GENOMIC DNA]</scope>
    <source>
        <strain evidence="1 2">SAP-17</strain>
    </source>
</reference>
<proteinExistence type="predicted"/>